<gene>
    <name evidence="2" type="ORF">A3SI_17939</name>
</gene>
<reference evidence="2 3" key="1">
    <citation type="submission" date="2012-05" db="EMBL/GenBank/DDBJ databases">
        <title>Genome sequence of Nitritalea halalkaliphila LW7.</title>
        <authorList>
            <person name="Jangir P.K."/>
            <person name="Singh A."/>
            <person name="Shivaji S."/>
            <person name="Sharma R."/>
        </authorList>
    </citation>
    <scope>NUCLEOTIDE SEQUENCE [LARGE SCALE GENOMIC DNA]</scope>
    <source>
        <strain evidence="2 3">LW7</strain>
    </source>
</reference>
<evidence type="ECO:0000313" key="3">
    <source>
        <dbReference type="Proteomes" id="UP000005551"/>
    </source>
</evidence>
<dbReference type="Gene3D" id="3.30.420.10">
    <property type="entry name" value="Ribonuclease H-like superfamily/Ribonuclease H"/>
    <property type="match status" value="1"/>
</dbReference>
<dbReference type="InterPro" id="IPR036397">
    <property type="entry name" value="RNaseH_sf"/>
</dbReference>
<accession>I5BV51</accession>
<dbReference type="GO" id="GO:0015074">
    <property type="term" value="P:DNA integration"/>
    <property type="evidence" value="ECO:0007669"/>
    <property type="project" value="InterPro"/>
</dbReference>
<evidence type="ECO:0000313" key="2">
    <source>
        <dbReference type="EMBL" id="EIM73453.1"/>
    </source>
</evidence>
<dbReference type="Pfam" id="PF13276">
    <property type="entry name" value="HTH_21"/>
    <property type="match status" value="1"/>
</dbReference>
<dbReference type="PANTHER" id="PTHR46889:SF4">
    <property type="entry name" value="TRANSPOSASE INSO FOR INSERTION SEQUENCE ELEMENT IS911B-RELATED"/>
    <property type="match status" value="1"/>
</dbReference>
<dbReference type="SUPFAM" id="SSF53098">
    <property type="entry name" value="Ribonuclease H-like"/>
    <property type="match status" value="1"/>
</dbReference>
<comment type="caution">
    <text evidence="2">The sequence shown here is derived from an EMBL/GenBank/DDBJ whole genome shotgun (WGS) entry which is preliminary data.</text>
</comment>
<dbReference type="OrthoDB" id="936265at2"/>
<dbReference type="InterPro" id="IPR025948">
    <property type="entry name" value="HTH-like_dom"/>
</dbReference>
<dbReference type="PROSITE" id="PS50994">
    <property type="entry name" value="INTEGRASE"/>
    <property type="match status" value="1"/>
</dbReference>
<name>I5BV51_9BACT</name>
<dbReference type="GO" id="GO:0003676">
    <property type="term" value="F:nucleic acid binding"/>
    <property type="evidence" value="ECO:0007669"/>
    <property type="project" value="InterPro"/>
</dbReference>
<proteinExistence type="predicted"/>
<dbReference type="STRING" id="1189621.A3SI_17939"/>
<dbReference type="Pfam" id="PF00665">
    <property type="entry name" value="rve"/>
    <property type="match status" value="1"/>
</dbReference>
<dbReference type="EMBL" id="AJYA01000060">
    <property type="protein sequence ID" value="EIM73453.1"/>
    <property type="molecule type" value="Genomic_DNA"/>
</dbReference>
<protein>
    <submittedName>
        <fullName evidence="2">Integrase catalytic subunit</fullName>
    </submittedName>
</protein>
<evidence type="ECO:0000259" key="1">
    <source>
        <dbReference type="PROSITE" id="PS50994"/>
    </source>
</evidence>
<dbReference type="InterPro" id="IPR001584">
    <property type="entry name" value="Integrase_cat-core"/>
</dbReference>
<feature type="domain" description="Integrase catalytic" evidence="1">
    <location>
        <begin position="60"/>
        <end position="130"/>
    </location>
</feature>
<organism evidence="2 3">
    <name type="scientific">Nitritalea halalkaliphila LW7</name>
    <dbReference type="NCBI Taxonomy" id="1189621"/>
    <lineage>
        <taxon>Bacteria</taxon>
        <taxon>Pseudomonadati</taxon>
        <taxon>Bacteroidota</taxon>
        <taxon>Cytophagia</taxon>
        <taxon>Cytophagales</taxon>
        <taxon>Cyclobacteriaceae</taxon>
        <taxon>Nitritalea</taxon>
    </lineage>
</organism>
<dbReference type="AlphaFoldDB" id="I5BV51"/>
<dbReference type="PANTHER" id="PTHR46889">
    <property type="entry name" value="TRANSPOSASE INSF FOR INSERTION SEQUENCE IS3B-RELATED"/>
    <property type="match status" value="1"/>
</dbReference>
<dbReference type="RefSeq" id="WP_009057094.1">
    <property type="nucleotide sequence ID" value="NZ_AJYA01000060.1"/>
</dbReference>
<dbReference type="Proteomes" id="UP000005551">
    <property type="component" value="Unassembled WGS sequence"/>
</dbReference>
<keyword evidence="3" id="KW-1185">Reference proteome</keyword>
<dbReference type="InterPro" id="IPR050900">
    <property type="entry name" value="Transposase_IS3/IS150/IS904"/>
</dbReference>
<sequence length="130" mass="15202">MRLIDEHHLECPTKGVLQMQDYLKDMGFHVNEKRVRRLMRKMGIEVLYPKKNLSRLGKAQYIKPYLLGNLCIKRANQVWQLDITYIPMRKGFMYLTAILDVHSRFIVGWGLSNTLSAASVHEVVDRSIEL</sequence>
<dbReference type="InterPro" id="IPR012337">
    <property type="entry name" value="RNaseH-like_sf"/>
</dbReference>